<organism evidence="5 6">
    <name type="scientific">Botryobasidium botryosum (strain FD-172 SS1)</name>
    <dbReference type="NCBI Taxonomy" id="930990"/>
    <lineage>
        <taxon>Eukaryota</taxon>
        <taxon>Fungi</taxon>
        <taxon>Dikarya</taxon>
        <taxon>Basidiomycota</taxon>
        <taxon>Agaricomycotina</taxon>
        <taxon>Agaricomycetes</taxon>
        <taxon>Cantharellales</taxon>
        <taxon>Botryobasidiaceae</taxon>
        <taxon>Botryobasidium</taxon>
    </lineage>
</organism>
<dbReference type="GO" id="GO:1990904">
    <property type="term" value="C:ribonucleoprotein complex"/>
    <property type="evidence" value="ECO:0007669"/>
    <property type="project" value="UniProtKB-KW"/>
</dbReference>
<dbReference type="HOGENOM" id="CLU_072226_2_1_1"/>
<evidence type="ECO:0000259" key="4">
    <source>
        <dbReference type="Pfam" id="PF00177"/>
    </source>
</evidence>
<accession>A0A067M636</accession>
<evidence type="ECO:0000256" key="1">
    <source>
        <dbReference type="ARBA" id="ARBA00007151"/>
    </source>
</evidence>
<dbReference type="PANTHER" id="PTHR11205">
    <property type="entry name" value="RIBOSOMAL PROTEIN S7"/>
    <property type="match status" value="1"/>
</dbReference>
<keyword evidence="3" id="KW-0687">Ribonucleoprotein</keyword>
<dbReference type="InterPro" id="IPR036823">
    <property type="entry name" value="Ribosomal_uS7_dom_sf"/>
</dbReference>
<dbReference type="InParanoid" id="A0A067M636"/>
<dbReference type="EMBL" id="KL198116">
    <property type="protein sequence ID" value="KDQ07051.1"/>
    <property type="molecule type" value="Genomic_DNA"/>
</dbReference>
<keyword evidence="2" id="KW-0689">Ribosomal protein</keyword>
<proteinExistence type="inferred from homology"/>
<dbReference type="GO" id="GO:0006412">
    <property type="term" value="P:translation"/>
    <property type="evidence" value="ECO:0007669"/>
    <property type="project" value="InterPro"/>
</dbReference>
<dbReference type="CDD" id="cd14868">
    <property type="entry name" value="uS7_Mitochondria_Fungi"/>
    <property type="match status" value="1"/>
</dbReference>
<evidence type="ECO:0000256" key="2">
    <source>
        <dbReference type="ARBA" id="ARBA00022980"/>
    </source>
</evidence>
<dbReference type="GO" id="GO:0005840">
    <property type="term" value="C:ribosome"/>
    <property type="evidence" value="ECO:0007669"/>
    <property type="project" value="UniProtKB-KW"/>
</dbReference>
<comment type="similarity">
    <text evidence="1">Belongs to the universal ribosomal protein uS7 family.</text>
</comment>
<dbReference type="InterPro" id="IPR023798">
    <property type="entry name" value="Ribosomal_uS7_dom"/>
</dbReference>
<dbReference type="Proteomes" id="UP000027195">
    <property type="component" value="Unassembled WGS sequence"/>
</dbReference>
<dbReference type="InterPro" id="IPR000235">
    <property type="entry name" value="Ribosomal_uS7"/>
</dbReference>
<dbReference type="Pfam" id="PF00177">
    <property type="entry name" value="Ribosomal_S7"/>
    <property type="match status" value="1"/>
</dbReference>
<evidence type="ECO:0000313" key="6">
    <source>
        <dbReference type="Proteomes" id="UP000027195"/>
    </source>
</evidence>
<dbReference type="FunCoup" id="A0A067M636">
    <property type="interactions" value="165"/>
</dbReference>
<dbReference type="InterPro" id="IPR047988">
    <property type="entry name" value="Ribosomal_uS7m_fungi"/>
</dbReference>
<evidence type="ECO:0000313" key="5">
    <source>
        <dbReference type="EMBL" id="KDQ07051.1"/>
    </source>
</evidence>
<reference evidence="6" key="1">
    <citation type="journal article" date="2014" name="Proc. Natl. Acad. Sci. U.S.A.">
        <title>Extensive sampling of basidiomycete genomes demonstrates inadequacy of the white-rot/brown-rot paradigm for wood decay fungi.</title>
        <authorList>
            <person name="Riley R."/>
            <person name="Salamov A.A."/>
            <person name="Brown D.W."/>
            <person name="Nagy L.G."/>
            <person name="Floudas D."/>
            <person name="Held B.W."/>
            <person name="Levasseur A."/>
            <person name="Lombard V."/>
            <person name="Morin E."/>
            <person name="Otillar R."/>
            <person name="Lindquist E.A."/>
            <person name="Sun H."/>
            <person name="LaButti K.M."/>
            <person name="Schmutz J."/>
            <person name="Jabbour D."/>
            <person name="Luo H."/>
            <person name="Baker S.E."/>
            <person name="Pisabarro A.G."/>
            <person name="Walton J.D."/>
            <person name="Blanchette R.A."/>
            <person name="Henrissat B."/>
            <person name="Martin F."/>
            <person name="Cullen D."/>
            <person name="Hibbett D.S."/>
            <person name="Grigoriev I.V."/>
        </authorList>
    </citation>
    <scope>NUCLEOTIDE SEQUENCE [LARGE SCALE GENOMIC DNA]</scope>
    <source>
        <strain evidence="6">FD-172 SS1</strain>
    </source>
</reference>
<dbReference type="OrthoDB" id="9972728at2759"/>
<gene>
    <name evidence="5" type="ORF">BOTBODRAFT_181026</name>
</gene>
<name>A0A067M636_BOTB1</name>
<keyword evidence="6" id="KW-1185">Reference proteome</keyword>
<sequence>MFSPWRTTLRLLRTSARPQSTLAHVDGAVATSAGLAPNVGLVHASSSSSALAPRKSQSPAVLIIPPAEDPLLSYFTSMLLRNGNRHKASRIVTLTLQQIHALTHSPPLPILREAVSLASPSVKIVTHKKSAKNVPTPFALGDKQRTRMAIKWILKESDSRGERNVADRLARVIFDIIRGDGNVLKKKDELHRLAVANRSNARVRL</sequence>
<dbReference type="AlphaFoldDB" id="A0A067M636"/>
<dbReference type="Gene3D" id="1.10.455.10">
    <property type="entry name" value="Ribosomal protein S7 domain"/>
    <property type="match status" value="1"/>
</dbReference>
<protein>
    <recommendedName>
        <fullName evidence="4">Small ribosomal subunit protein uS7 domain-containing protein</fullName>
    </recommendedName>
</protein>
<dbReference type="STRING" id="930990.A0A067M636"/>
<dbReference type="SUPFAM" id="SSF47973">
    <property type="entry name" value="Ribosomal protein S7"/>
    <property type="match status" value="1"/>
</dbReference>
<feature type="domain" description="Small ribosomal subunit protein uS7" evidence="4">
    <location>
        <begin position="57"/>
        <end position="198"/>
    </location>
</feature>
<evidence type="ECO:0000256" key="3">
    <source>
        <dbReference type="ARBA" id="ARBA00023274"/>
    </source>
</evidence>